<feature type="binding site" evidence="6">
    <location>
        <begin position="10"/>
        <end position="17"/>
    </location>
    <ligand>
        <name>ATP</name>
        <dbReference type="ChEBI" id="CHEBI:30616"/>
    </ligand>
</feature>
<dbReference type="GO" id="GO:0006015">
    <property type="term" value="P:5-phosphoribose 1-diphosphate biosynthetic process"/>
    <property type="evidence" value="ECO:0007669"/>
    <property type="project" value="UniProtKB-UniRule"/>
</dbReference>
<dbReference type="GO" id="GO:0033863">
    <property type="term" value="F:ribose 1,5-bisphosphate phosphokinase activity"/>
    <property type="evidence" value="ECO:0007669"/>
    <property type="project" value="UniProtKB-UniRule"/>
</dbReference>
<dbReference type="UniPathway" id="UPA00087">
    <property type="reaction ID" value="UER00175"/>
</dbReference>
<comment type="catalytic activity">
    <reaction evidence="1 6">
        <text>alpha-D-ribose 1,5-bisphosphate + ATP = 5-phospho-alpha-D-ribose 1-diphosphate + ADP</text>
        <dbReference type="Rhea" id="RHEA:20109"/>
        <dbReference type="ChEBI" id="CHEBI:30616"/>
        <dbReference type="ChEBI" id="CHEBI:58017"/>
        <dbReference type="ChEBI" id="CHEBI:68688"/>
        <dbReference type="ChEBI" id="CHEBI:456216"/>
        <dbReference type="EC" id="2.7.4.23"/>
    </reaction>
</comment>
<dbReference type="GO" id="GO:0019634">
    <property type="term" value="P:organic phosphonate metabolic process"/>
    <property type="evidence" value="ECO:0007669"/>
    <property type="project" value="UniProtKB-UniRule"/>
</dbReference>
<dbReference type="OrthoDB" id="341217at2"/>
<evidence type="ECO:0000256" key="2">
    <source>
        <dbReference type="ARBA" id="ARBA00005069"/>
    </source>
</evidence>
<comment type="caution">
    <text evidence="8">The sequence shown here is derived from an EMBL/GenBank/DDBJ whole genome shotgun (WGS) entry which is preliminary data.</text>
</comment>
<dbReference type="HAMAP" id="MF_00836">
    <property type="entry name" value="PhnN"/>
    <property type="match status" value="1"/>
</dbReference>
<evidence type="ECO:0000256" key="4">
    <source>
        <dbReference type="ARBA" id="ARBA00022741"/>
    </source>
</evidence>
<dbReference type="SUPFAM" id="SSF52540">
    <property type="entry name" value="P-loop containing nucleoside triphosphate hydrolases"/>
    <property type="match status" value="1"/>
</dbReference>
<comment type="pathway">
    <text evidence="2 6">Metabolic intermediate biosynthesis; 5-phospho-alpha-D-ribose 1-diphosphate biosynthesis; 5-phospho-alpha-D-ribose 1-diphosphate from D-ribose 5-phosphate (route II): step 3/3.</text>
</comment>
<keyword evidence="8" id="KW-0418">Kinase</keyword>
<dbReference type="Proteomes" id="UP000229498">
    <property type="component" value="Unassembled WGS sequence"/>
</dbReference>
<feature type="domain" description="Guanylate kinase/L-type calcium channel beta subunit" evidence="7">
    <location>
        <begin position="2"/>
        <end position="181"/>
    </location>
</feature>
<comment type="function">
    <text evidence="6">Catalyzes the phosphorylation of ribose 1,5-bisphosphate to 5-phospho-D-ribosyl alpha-1-diphosphate (PRPP).</text>
</comment>
<sequence>MTGRLVLVAGPSGVGKDSLLDGAKEALAGDSGYLFLRRYITRPAEAGGEDHNEISETAFEERRAAGDFPLWWDAHGLRYGLPDFSGELMAGRTVIANVSRGVIGDARRKFGAVTAIHVTAPADKLRQRLLERGRETEAEIERRLARAAAPGPGGSGVIEFSNEGPLDAEIERFTAIIRGEGGLP</sequence>
<keyword evidence="4 6" id="KW-0547">Nucleotide-binding</keyword>
<dbReference type="Gene3D" id="3.40.50.300">
    <property type="entry name" value="P-loop containing nucleotide triphosphate hydrolases"/>
    <property type="match status" value="1"/>
</dbReference>
<dbReference type="InterPro" id="IPR012699">
    <property type="entry name" value="PhnN"/>
</dbReference>
<dbReference type="PANTHER" id="PTHR23117">
    <property type="entry name" value="GUANYLATE KINASE-RELATED"/>
    <property type="match status" value="1"/>
</dbReference>
<evidence type="ECO:0000256" key="3">
    <source>
        <dbReference type="ARBA" id="ARBA00022679"/>
    </source>
</evidence>
<dbReference type="GO" id="GO:0005829">
    <property type="term" value="C:cytosol"/>
    <property type="evidence" value="ECO:0007669"/>
    <property type="project" value="TreeGrafter"/>
</dbReference>
<keyword evidence="3 6" id="KW-0808">Transferase</keyword>
<keyword evidence="9" id="KW-1185">Reference proteome</keyword>
<dbReference type="EC" id="2.7.4.23" evidence="6"/>
<protein>
    <recommendedName>
        <fullName evidence="6">Ribose 1,5-bisphosphate phosphokinase PhnN</fullName>
        <ecNumber evidence="6">2.7.4.23</ecNumber>
    </recommendedName>
    <alternativeName>
        <fullName evidence="6">Ribose 1,5-bisphosphokinase</fullName>
    </alternativeName>
</protein>
<accession>A0A2M9G050</accession>
<evidence type="ECO:0000313" key="9">
    <source>
        <dbReference type="Proteomes" id="UP000229498"/>
    </source>
</evidence>
<name>A0A2M9G050_9PROT</name>
<reference evidence="8 9" key="1">
    <citation type="submission" date="2017-11" db="EMBL/GenBank/DDBJ databases">
        <title>Draft genome sequence of Rhizobiales bacterium SY3-13.</title>
        <authorList>
            <person name="Sun C."/>
        </authorList>
    </citation>
    <scope>NUCLEOTIDE SEQUENCE [LARGE SCALE GENOMIC DNA]</scope>
    <source>
        <strain evidence="8 9">SY3-13</strain>
    </source>
</reference>
<evidence type="ECO:0000256" key="1">
    <source>
        <dbReference type="ARBA" id="ARBA00000373"/>
    </source>
</evidence>
<dbReference type="EMBL" id="PHIG01000037">
    <property type="protein sequence ID" value="PJK29101.1"/>
    <property type="molecule type" value="Genomic_DNA"/>
</dbReference>
<dbReference type="GO" id="GO:0005524">
    <property type="term" value="F:ATP binding"/>
    <property type="evidence" value="ECO:0007669"/>
    <property type="project" value="UniProtKB-KW"/>
</dbReference>
<evidence type="ECO:0000256" key="5">
    <source>
        <dbReference type="ARBA" id="ARBA00022840"/>
    </source>
</evidence>
<evidence type="ECO:0000256" key="6">
    <source>
        <dbReference type="HAMAP-Rule" id="MF_00836"/>
    </source>
</evidence>
<organism evidence="8 9">
    <name type="scientific">Minwuia thermotolerans</name>
    <dbReference type="NCBI Taxonomy" id="2056226"/>
    <lineage>
        <taxon>Bacteria</taxon>
        <taxon>Pseudomonadati</taxon>
        <taxon>Pseudomonadota</taxon>
        <taxon>Alphaproteobacteria</taxon>
        <taxon>Minwuiales</taxon>
        <taxon>Minwuiaceae</taxon>
        <taxon>Minwuia</taxon>
    </lineage>
</organism>
<dbReference type="InterPro" id="IPR027417">
    <property type="entry name" value="P-loop_NTPase"/>
</dbReference>
<dbReference type="RefSeq" id="WP_109794010.1">
    <property type="nucleotide sequence ID" value="NZ_PHIG01000037.1"/>
</dbReference>
<dbReference type="AlphaFoldDB" id="A0A2M9G050"/>
<dbReference type="SMART" id="SM00072">
    <property type="entry name" value="GuKc"/>
    <property type="match status" value="1"/>
</dbReference>
<comment type="similarity">
    <text evidence="6">Belongs to the ribose 1,5-bisphosphokinase family.</text>
</comment>
<dbReference type="InterPro" id="IPR008145">
    <property type="entry name" value="GK/Ca_channel_bsu"/>
</dbReference>
<evidence type="ECO:0000313" key="8">
    <source>
        <dbReference type="EMBL" id="PJK29101.1"/>
    </source>
</evidence>
<dbReference type="PANTHER" id="PTHR23117:SF8">
    <property type="entry name" value="RIBOSE 1,5-BISPHOSPHATE PHOSPHOKINASE PHNN"/>
    <property type="match status" value="1"/>
</dbReference>
<gene>
    <name evidence="6 8" type="primary">phnN</name>
    <name evidence="8" type="ORF">CVT23_14405</name>
</gene>
<dbReference type="NCBIfam" id="TIGR02322">
    <property type="entry name" value="phosphon_PhnN"/>
    <property type="match status" value="1"/>
</dbReference>
<keyword evidence="5 6" id="KW-0067">ATP-binding</keyword>
<evidence type="ECO:0000259" key="7">
    <source>
        <dbReference type="SMART" id="SM00072"/>
    </source>
</evidence>
<proteinExistence type="inferred from homology"/>